<comment type="caution">
    <text evidence="2">The sequence shown here is derived from an EMBL/GenBank/DDBJ whole genome shotgun (WGS) entry which is preliminary data.</text>
</comment>
<dbReference type="EMBL" id="JAACNO010002206">
    <property type="protein sequence ID" value="KAF4135054.1"/>
    <property type="molecule type" value="Genomic_DNA"/>
</dbReference>
<feature type="domain" description="DUF4219" evidence="1">
    <location>
        <begin position="9"/>
        <end position="34"/>
    </location>
</feature>
<accession>A0A8S9U819</accession>
<sequence>MKWTSEMNLNGNNYAPWKARVKTLLQAKRLWEIVTRAELPPLWDAHPRDQDVFWNRENEATVF</sequence>
<name>A0A8S9U819_PHYIN</name>
<gene>
    <name evidence="2" type="ORF">GN958_ATG15724</name>
</gene>
<reference evidence="2" key="1">
    <citation type="submission" date="2020-03" db="EMBL/GenBank/DDBJ databases">
        <title>Hybrid Assembly of Korean Phytophthora infestans isolates.</title>
        <authorList>
            <person name="Prokchorchik M."/>
            <person name="Lee Y."/>
            <person name="Seo J."/>
            <person name="Cho J.-H."/>
            <person name="Park Y.-E."/>
            <person name="Jang D.-C."/>
            <person name="Im J.-S."/>
            <person name="Choi J.-G."/>
            <person name="Park H.-J."/>
            <person name="Lee G.-B."/>
            <person name="Lee Y.-G."/>
            <person name="Hong S.-Y."/>
            <person name="Cho K."/>
            <person name="Sohn K.H."/>
        </authorList>
    </citation>
    <scope>NUCLEOTIDE SEQUENCE</scope>
    <source>
        <strain evidence="2">KR_2_A2</strain>
    </source>
</reference>
<organism evidence="2 3">
    <name type="scientific">Phytophthora infestans</name>
    <name type="common">Potato late blight agent</name>
    <name type="synonym">Botrytis infestans</name>
    <dbReference type="NCBI Taxonomy" id="4787"/>
    <lineage>
        <taxon>Eukaryota</taxon>
        <taxon>Sar</taxon>
        <taxon>Stramenopiles</taxon>
        <taxon>Oomycota</taxon>
        <taxon>Peronosporomycetes</taxon>
        <taxon>Peronosporales</taxon>
        <taxon>Peronosporaceae</taxon>
        <taxon>Phytophthora</taxon>
    </lineage>
</organism>
<dbReference type="Proteomes" id="UP000704712">
    <property type="component" value="Unassembled WGS sequence"/>
</dbReference>
<dbReference type="InterPro" id="IPR025314">
    <property type="entry name" value="DUF4219"/>
</dbReference>
<proteinExistence type="predicted"/>
<evidence type="ECO:0000313" key="3">
    <source>
        <dbReference type="Proteomes" id="UP000704712"/>
    </source>
</evidence>
<evidence type="ECO:0000313" key="2">
    <source>
        <dbReference type="EMBL" id="KAF4135054.1"/>
    </source>
</evidence>
<dbReference type="Pfam" id="PF13961">
    <property type="entry name" value="DUF4219"/>
    <property type="match status" value="1"/>
</dbReference>
<evidence type="ECO:0000259" key="1">
    <source>
        <dbReference type="Pfam" id="PF13961"/>
    </source>
</evidence>
<dbReference type="AlphaFoldDB" id="A0A8S9U819"/>
<protein>
    <recommendedName>
        <fullName evidence="1">DUF4219 domain-containing protein</fullName>
    </recommendedName>
</protein>